<keyword evidence="2" id="KW-1185">Reference proteome</keyword>
<dbReference type="AlphaFoldDB" id="H0HX81"/>
<name>H0HX81_9HYPH</name>
<organism evidence="1 2">
    <name type="scientific">Mesorhizobium alhagi CCNWXJ12-2</name>
    <dbReference type="NCBI Taxonomy" id="1107882"/>
    <lineage>
        <taxon>Bacteria</taxon>
        <taxon>Pseudomonadati</taxon>
        <taxon>Pseudomonadota</taxon>
        <taxon>Alphaproteobacteria</taxon>
        <taxon>Hyphomicrobiales</taxon>
        <taxon>Phyllobacteriaceae</taxon>
        <taxon>Allomesorhizobium</taxon>
    </lineage>
</organism>
<evidence type="ECO:0000313" key="2">
    <source>
        <dbReference type="Proteomes" id="UP000003250"/>
    </source>
</evidence>
<evidence type="ECO:0000313" key="1">
    <source>
        <dbReference type="EMBL" id="EHK54678.1"/>
    </source>
</evidence>
<reference evidence="1 2" key="1">
    <citation type="journal article" date="2012" name="J. Bacteriol.">
        <title>Draft Genome Sequence of Mesorhizobium alhagi CCNWXJ12-2T, a Novel Salt-Resistant Species Isolated from the Desert of Northwestern China.</title>
        <authorList>
            <person name="Zhou M."/>
            <person name="Chen W."/>
            <person name="Chen H."/>
            <person name="Wei G."/>
        </authorList>
    </citation>
    <scope>NUCLEOTIDE SEQUENCE [LARGE SCALE GENOMIC DNA]</scope>
    <source>
        <strain evidence="1 2">CCNWXJ12-2</strain>
    </source>
</reference>
<sequence>MREQGGDLTAAGHPGGGAVFTVRLPADVGKALRLP</sequence>
<gene>
    <name evidence="1" type="ORF">MAXJ12_24002</name>
</gene>
<accession>H0HX81</accession>
<proteinExistence type="predicted"/>
<dbReference type="EMBL" id="AHAM01000204">
    <property type="protein sequence ID" value="EHK54678.1"/>
    <property type="molecule type" value="Genomic_DNA"/>
</dbReference>
<dbReference type="Proteomes" id="UP000003250">
    <property type="component" value="Unassembled WGS sequence"/>
</dbReference>
<protein>
    <submittedName>
        <fullName evidence="1">Uncharacterized protein</fullName>
    </submittedName>
</protein>